<evidence type="ECO:0000313" key="1">
    <source>
        <dbReference type="EMBL" id="OXC72043.1"/>
    </source>
</evidence>
<proteinExistence type="predicted"/>
<sequence length="46" mass="4967">MFWISHAMNVFTAKLNGAVRDAAASSVIDARRATAQPLPASHEPCR</sequence>
<reference evidence="2" key="1">
    <citation type="submission" date="2017-01" db="EMBL/GenBank/DDBJ databases">
        <title>Genome Analysis of Deinococcus marmoris KOPRI26562.</title>
        <authorList>
            <person name="Kim J.H."/>
            <person name="Oh H.-M."/>
        </authorList>
    </citation>
    <scope>NUCLEOTIDE SEQUENCE [LARGE SCALE GENOMIC DNA]</scope>
    <source>
        <strain evidence="2">PAMC 26633</strain>
    </source>
</reference>
<gene>
    <name evidence="1" type="ORF">BSU04_43750</name>
</gene>
<dbReference type="Proteomes" id="UP000214720">
    <property type="component" value="Unassembled WGS sequence"/>
</dbReference>
<dbReference type="EMBL" id="MTHB01000285">
    <property type="protein sequence ID" value="OXC72043.1"/>
    <property type="molecule type" value="Genomic_DNA"/>
</dbReference>
<organism evidence="1 2">
    <name type="scientific">Caballeronia sordidicola</name>
    <name type="common">Burkholderia sordidicola</name>
    <dbReference type="NCBI Taxonomy" id="196367"/>
    <lineage>
        <taxon>Bacteria</taxon>
        <taxon>Pseudomonadati</taxon>
        <taxon>Pseudomonadota</taxon>
        <taxon>Betaproteobacteria</taxon>
        <taxon>Burkholderiales</taxon>
        <taxon>Burkholderiaceae</taxon>
        <taxon>Caballeronia</taxon>
    </lineage>
</organism>
<comment type="caution">
    <text evidence="1">The sequence shown here is derived from an EMBL/GenBank/DDBJ whole genome shotgun (WGS) entry which is preliminary data.</text>
</comment>
<accession>A0A226WLQ0</accession>
<evidence type="ECO:0000313" key="2">
    <source>
        <dbReference type="Proteomes" id="UP000214720"/>
    </source>
</evidence>
<dbReference type="AlphaFoldDB" id="A0A226WLQ0"/>
<name>A0A226WLQ0_CABSO</name>
<protein>
    <submittedName>
        <fullName evidence="1">Uncharacterized protein</fullName>
    </submittedName>
</protein>